<protein>
    <submittedName>
        <fullName evidence="2">Membrane protein</fullName>
    </submittedName>
</protein>
<name>A0A7I9ZVI1_9MYCO</name>
<keyword evidence="1" id="KW-1133">Transmembrane helix</keyword>
<feature type="transmembrane region" description="Helical" evidence="1">
    <location>
        <begin position="114"/>
        <end position="138"/>
    </location>
</feature>
<proteinExistence type="predicted"/>
<keyword evidence="3" id="KW-1185">Reference proteome</keyword>
<feature type="transmembrane region" description="Helical" evidence="1">
    <location>
        <begin position="56"/>
        <end position="75"/>
    </location>
</feature>
<reference evidence="2 3" key="1">
    <citation type="journal article" date="2019" name="Emerg. Microbes Infect.">
        <title>Comprehensive subspecies identification of 175 nontuberculous mycobacteria species based on 7547 genomic profiles.</title>
        <authorList>
            <person name="Matsumoto Y."/>
            <person name="Kinjo T."/>
            <person name="Motooka D."/>
            <person name="Nabeya D."/>
            <person name="Jung N."/>
            <person name="Uechi K."/>
            <person name="Horii T."/>
            <person name="Iida T."/>
            <person name="Fujita J."/>
            <person name="Nakamura S."/>
        </authorList>
    </citation>
    <scope>NUCLEOTIDE SEQUENCE [LARGE SCALE GENOMIC DNA]</scope>
    <source>
        <strain evidence="2 3">JCM 30996</strain>
    </source>
</reference>
<feature type="transmembrane region" description="Helical" evidence="1">
    <location>
        <begin position="7"/>
        <end position="25"/>
    </location>
</feature>
<keyword evidence="1" id="KW-0472">Membrane</keyword>
<dbReference type="Proteomes" id="UP000465304">
    <property type="component" value="Unassembled WGS sequence"/>
</dbReference>
<dbReference type="RefSeq" id="WP_163894506.1">
    <property type="nucleotide sequence ID" value="NZ_BLLB01000002.1"/>
</dbReference>
<gene>
    <name evidence="2" type="ORF">MHIP_55340</name>
</gene>
<keyword evidence="1" id="KW-0812">Transmembrane</keyword>
<evidence type="ECO:0000313" key="2">
    <source>
        <dbReference type="EMBL" id="GFH05051.1"/>
    </source>
</evidence>
<dbReference type="EMBL" id="BLLB01000002">
    <property type="protein sequence ID" value="GFH05051.1"/>
    <property type="molecule type" value="Genomic_DNA"/>
</dbReference>
<evidence type="ECO:0000313" key="3">
    <source>
        <dbReference type="Proteomes" id="UP000465304"/>
    </source>
</evidence>
<sequence>MARVRPGWLVALCALVVAVSAWFPWLTSTDDGGGRANAIGGVTAGAMPVPPPGFGVGQFIVLLASSLVVAGAMSARGISARMASTVALGISVVLVVLAVWFYRLYVYPPVAAGYGLYVGGAVALLAALLSVWTMLAAWKSATAERALS</sequence>
<comment type="caution">
    <text evidence="2">The sequence shown here is derived from an EMBL/GenBank/DDBJ whole genome shotgun (WGS) entry which is preliminary data.</text>
</comment>
<evidence type="ECO:0000256" key="1">
    <source>
        <dbReference type="SAM" id="Phobius"/>
    </source>
</evidence>
<organism evidence="2 3">
    <name type="scientific">Mycolicibacterium hippocampi</name>
    <dbReference type="NCBI Taxonomy" id="659824"/>
    <lineage>
        <taxon>Bacteria</taxon>
        <taxon>Bacillati</taxon>
        <taxon>Actinomycetota</taxon>
        <taxon>Actinomycetes</taxon>
        <taxon>Mycobacteriales</taxon>
        <taxon>Mycobacteriaceae</taxon>
        <taxon>Mycolicibacterium</taxon>
    </lineage>
</organism>
<accession>A0A7I9ZVI1</accession>
<dbReference type="AlphaFoldDB" id="A0A7I9ZVI1"/>
<feature type="transmembrane region" description="Helical" evidence="1">
    <location>
        <begin position="82"/>
        <end position="102"/>
    </location>
</feature>